<gene>
    <name evidence="2" type="ORF">INT47_009452</name>
</gene>
<sequence length="455" mass="52999">MEELYDYSRHRYCIAIDLEHDTITSTLIAINRPTKKSDRKVIVGGDLAEKAIPASMSLPKRVIHVRNIFSELVKIYLKSEQKSLDDTAQYAVFYEAAVDLLQELLDDYKQELNSLNMDFYYTLVLPTNWDYKTREGLFQPLFVKAGLIHKNDGQGRLVFFSVLELNFQNIQMDRPFRKGVELKYGDQYVMCTVDYQGICSVDLQLVSAQYPAFISAERKWAPQLLKQVHIEMPYGSNQLRLSLIACLEKHCGTTLSPEFIDEMLLIISGDFNFFKSIQISFQIVLSRRPFDHLEYREFERYGLNRRKIDAMRSITMEDIFKHISVPAEKVFENESSKFLAGTSNIKIKSIFIFYTTRVNSISKALWLTPLLEKWTKQYKDELKSFPKLIGYRTCSVFCDIDDSAREVTIKQLVANQMKEFNKRRNPVILPKEITIQQPKSWLKPIIFINIGKMTP</sequence>
<keyword evidence="1" id="KW-0175">Coiled coil</keyword>
<organism evidence="2 3">
    <name type="scientific">Mucor saturninus</name>
    <dbReference type="NCBI Taxonomy" id="64648"/>
    <lineage>
        <taxon>Eukaryota</taxon>
        <taxon>Fungi</taxon>
        <taxon>Fungi incertae sedis</taxon>
        <taxon>Mucoromycota</taxon>
        <taxon>Mucoromycotina</taxon>
        <taxon>Mucoromycetes</taxon>
        <taxon>Mucorales</taxon>
        <taxon>Mucorineae</taxon>
        <taxon>Mucoraceae</taxon>
        <taxon>Mucor</taxon>
    </lineage>
</organism>
<evidence type="ECO:0000313" key="2">
    <source>
        <dbReference type="EMBL" id="KAG2199839.1"/>
    </source>
</evidence>
<protein>
    <submittedName>
        <fullName evidence="2">Uncharacterized protein</fullName>
    </submittedName>
</protein>
<dbReference type="EMBL" id="JAEPRD010000091">
    <property type="protein sequence ID" value="KAG2199839.1"/>
    <property type="molecule type" value="Genomic_DNA"/>
</dbReference>
<reference evidence="2" key="1">
    <citation type="submission" date="2020-12" db="EMBL/GenBank/DDBJ databases">
        <title>Metabolic potential, ecology and presence of endohyphal bacteria is reflected in genomic diversity of Mucoromycotina.</title>
        <authorList>
            <person name="Muszewska A."/>
            <person name="Okrasinska A."/>
            <person name="Steczkiewicz K."/>
            <person name="Drgas O."/>
            <person name="Orlowska M."/>
            <person name="Perlinska-Lenart U."/>
            <person name="Aleksandrzak-Piekarczyk T."/>
            <person name="Szatraj K."/>
            <person name="Zielenkiewicz U."/>
            <person name="Pilsyk S."/>
            <person name="Malc E."/>
            <person name="Mieczkowski P."/>
            <person name="Kruszewska J.S."/>
            <person name="Biernat P."/>
            <person name="Pawlowska J."/>
        </authorList>
    </citation>
    <scope>NUCLEOTIDE SEQUENCE</scope>
    <source>
        <strain evidence="2">WA0000017839</strain>
    </source>
</reference>
<dbReference type="OrthoDB" id="2290243at2759"/>
<dbReference type="Proteomes" id="UP000603453">
    <property type="component" value="Unassembled WGS sequence"/>
</dbReference>
<evidence type="ECO:0000313" key="3">
    <source>
        <dbReference type="Proteomes" id="UP000603453"/>
    </source>
</evidence>
<evidence type="ECO:0000256" key="1">
    <source>
        <dbReference type="SAM" id="Coils"/>
    </source>
</evidence>
<comment type="caution">
    <text evidence="2">The sequence shown here is derived from an EMBL/GenBank/DDBJ whole genome shotgun (WGS) entry which is preliminary data.</text>
</comment>
<proteinExistence type="predicted"/>
<feature type="coiled-coil region" evidence="1">
    <location>
        <begin position="91"/>
        <end position="118"/>
    </location>
</feature>
<name>A0A8H7V3B1_9FUNG</name>
<dbReference type="AlphaFoldDB" id="A0A8H7V3B1"/>
<accession>A0A8H7V3B1</accession>
<keyword evidence="3" id="KW-1185">Reference proteome</keyword>